<dbReference type="PANTHER" id="PTHR12064:SF94">
    <property type="entry name" value="UNEXTENDED PROTEIN"/>
    <property type="match status" value="1"/>
</dbReference>
<dbReference type="InterPro" id="IPR018490">
    <property type="entry name" value="cNMP-bd_dom_sf"/>
</dbReference>
<dbReference type="InterPro" id="IPR045095">
    <property type="entry name" value="ACDP"/>
</dbReference>
<comment type="caution">
    <text evidence="16">The sequence shown here is derived from an EMBL/GenBank/DDBJ whole genome shotgun (WGS) entry which is preliminary data.</text>
</comment>
<dbReference type="PROSITE" id="PS50042">
    <property type="entry name" value="CNMP_BINDING_3"/>
    <property type="match status" value="1"/>
</dbReference>
<dbReference type="InterPro" id="IPR000644">
    <property type="entry name" value="CBS_dom"/>
</dbReference>
<dbReference type="OrthoDB" id="5353557at2759"/>
<keyword evidence="3 9" id="KW-0812">Transmembrane</keyword>
<evidence type="ECO:0000256" key="4">
    <source>
        <dbReference type="ARBA" id="ARBA00022737"/>
    </source>
</evidence>
<sequence length="749" mass="84988">MIAFSTSVTLIILFCSNSLSSSVFTKQSGLWYLDSEDIAVIDGFRVENQEAKISANNMYTIPANKPIVLRLFGDNFNNPNSRIGFTNYALERDSNCNDLEKLSVSRIDSLSDKIAVVTVSLPLIYSRFYICVDGNKTKNNVTYSSWVHQGSDPWMSLEVEGRLMPVSVQIALIVLCLMLCSCFSGLNLGLMALDMNELQVISSCGTDAEKRYAKVIKPVRKHGNYLLCTILFSNVLVNSLQTILLEDLTSGFIAVIGSTLSIVLIGEIVPQSICSRHGLAIGANTIYLTYLFMFLTFPLSYPISKILDKILGKEIGHIYDRERLTEYLRVTKDYNKLELDEVNIIKGALKFKTITVSEVMTNLEDVFMLPFNALLDFHTLSDIQKRGYSRIPVYEGERKNIVALLFARDLTFVDPEVKIPLKIVINYYKHPLLYVFEDSTLDIALNEFKEGRSHVAFVRKIYMDTDSDPRYEVIGIVTLEDVIEEVLQVEIVDETDTLSEKSWHLLLINTYRHEFNSQYISDNILRRLMAQKIYYQHNPDNSNDKNSNFLYKIGELADYFILILEGRVRVTIGKEQLVFDCGPFNHFGCSVLSQVIEERNNGPIQPTPTSLNDCCLTVDNATQEKGKSEESSNKSVHSEAIRQSSNASRLKFKPDFSVEIVDTTTYMKITRSIYAQAFKASLIEKESEKKYIASVSFEETKNKVTPLTALTIFQGEMFGFIVSPQSNSEWIPFTDAFIALEKLRLRHEI</sequence>
<feature type="transmembrane region" description="Helical" evidence="11">
    <location>
        <begin position="250"/>
        <end position="269"/>
    </location>
</feature>
<keyword evidence="12" id="KW-0732">Signal</keyword>
<dbReference type="EMBL" id="NCKV01001013">
    <property type="protein sequence ID" value="RWS29220.1"/>
    <property type="molecule type" value="Genomic_DNA"/>
</dbReference>
<dbReference type="GO" id="GO:0040018">
    <property type="term" value="P:positive regulation of multicellular organism growth"/>
    <property type="evidence" value="ECO:0007669"/>
    <property type="project" value="UniProtKB-ARBA"/>
</dbReference>
<keyword evidence="7 9" id="KW-0472">Membrane</keyword>
<feature type="transmembrane region" description="Helical" evidence="11">
    <location>
        <begin position="224"/>
        <end position="244"/>
    </location>
</feature>
<evidence type="ECO:0000259" key="14">
    <source>
        <dbReference type="PROSITE" id="PS51371"/>
    </source>
</evidence>
<evidence type="ECO:0000256" key="3">
    <source>
        <dbReference type="ARBA" id="ARBA00022692"/>
    </source>
</evidence>
<dbReference type="CDD" id="cd04590">
    <property type="entry name" value="CBS_pair_CorC_HlyC_assoc"/>
    <property type="match status" value="1"/>
</dbReference>
<dbReference type="SUPFAM" id="SSF51206">
    <property type="entry name" value="cAMP-binding domain-like"/>
    <property type="match status" value="1"/>
</dbReference>
<keyword evidence="17" id="KW-1185">Reference proteome</keyword>
<accession>A0A443SNV6</accession>
<feature type="transmembrane region" description="Helical" evidence="11">
    <location>
        <begin position="170"/>
        <end position="193"/>
    </location>
</feature>
<evidence type="ECO:0000256" key="10">
    <source>
        <dbReference type="SAM" id="MobiDB-lite"/>
    </source>
</evidence>
<feature type="chain" id="PRO_5018980792" evidence="12">
    <location>
        <begin position="21"/>
        <end position="749"/>
    </location>
</feature>
<evidence type="ECO:0000256" key="6">
    <source>
        <dbReference type="ARBA" id="ARBA00023122"/>
    </source>
</evidence>
<evidence type="ECO:0000256" key="11">
    <source>
        <dbReference type="SAM" id="Phobius"/>
    </source>
</evidence>
<dbReference type="InterPro" id="IPR000595">
    <property type="entry name" value="cNMP-bd_dom"/>
</dbReference>
<feature type="domain" description="CNNM transmembrane" evidence="15">
    <location>
        <begin position="162"/>
        <end position="341"/>
    </location>
</feature>
<dbReference type="GO" id="GO:1905941">
    <property type="term" value="P:positive regulation of gonad development"/>
    <property type="evidence" value="ECO:0007669"/>
    <property type="project" value="UniProtKB-ARBA"/>
</dbReference>
<dbReference type="GO" id="GO:0022857">
    <property type="term" value="F:transmembrane transporter activity"/>
    <property type="evidence" value="ECO:0007669"/>
    <property type="project" value="TreeGrafter"/>
</dbReference>
<dbReference type="InterPro" id="IPR046342">
    <property type="entry name" value="CBS_dom_sf"/>
</dbReference>
<feature type="transmembrane region" description="Helical" evidence="11">
    <location>
        <begin position="281"/>
        <end position="301"/>
    </location>
</feature>
<keyword evidence="6 8" id="KW-0129">CBS domain</keyword>
<dbReference type="GO" id="GO:0032026">
    <property type="term" value="P:response to magnesium ion"/>
    <property type="evidence" value="ECO:0007669"/>
    <property type="project" value="UniProtKB-ARBA"/>
</dbReference>
<gene>
    <name evidence="16" type="ORF">B4U80_04948</name>
</gene>
<comment type="subcellular location">
    <subcellularLocation>
        <location evidence="1">Basolateral cell membrane</location>
        <topology evidence="1">Multi-pass membrane protein</topology>
    </subcellularLocation>
</comment>
<protein>
    <submittedName>
        <fullName evidence="16">Metal transporter CNNM4-like protein</fullName>
    </submittedName>
</protein>
<evidence type="ECO:0000256" key="12">
    <source>
        <dbReference type="SAM" id="SignalP"/>
    </source>
</evidence>
<evidence type="ECO:0000256" key="1">
    <source>
        <dbReference type="ARBA" id="ARBA00004554"/>
    </source>
</evidence>
<dbReference type="STRING" id="299467.A0A443SNV6"/>
<dbReference type="PROSITE" id="PS51371">
    <property type="entry name" value="CBS"/>
    <property type="match status" value="1"/>
</dbReference>
<dbReference type="Proteomes" id="UP000288716">
    <property type="component" value="Unassembled WGS sequence"/>
</dbReference>
<comment type="similarity">
    <text evidence="2">Belongs to the ACDP family.</text>
</comment>
<keyword evidence="4" id="KW-0677">Repeat</keyword>
<proteinExistence type="inferred from homology"/>
<evidence type="ECO:0000256" key="7">
    <source>
        <dbReference type="ARBA" id="ARBA00023136"/>
    </source>
</evidence>
<evidence type="ECO:0000256" key="2">
    <source>
        <dbReference type="ARBA" id="ARBA00010484"/>
    </source>
</evidence>
<dbReference type="SUPFAM" id="SSF54631">
    <property type="entry name" value="CBS-domain pair"/>
    <property type="match status" value="1"/>
</dbReference>
<keyword evidence="5 9" id="KW-1133">Transmembrane helix</keyword>
<evidence type="ECO:0000259" key="15">
    <source>
        <dbReference type="PROSITE" id="PS51846"/>
    </source>
</evidence>
<feature type="domain" description="CBS" evidence="14">
    <location>
        <begin position="428"/>
        <end position="494"/>
    </location>
</feature>
<reference evidence="16 17" key="1">
    <citation type="journal article" date="2018" name="Gigascience">
        <title>Genomes of trombidid mites reveal novel predicted allergens and laterally-transferred genes associated with secondary metabolism.</title>
        <authorList>
            <person name="Dong X."/>
            <person name="Chaisiri K."/>
            <person name="Xia D."/>
            <person name="Armstrong S.D."/>
            <person name="Fang Y."/>
            <person name="Donnelly M.J."/>
            <person name="Kadowaki T."/>
            <person name="McGarry J.W."/>
            <person name="Darby A.C."/>
            <person name="Makepeace B.L."/>
        </authorList>
    </citation>
    <scope>NUCLEOTIDE SEQUENCE [LARGE SCALE GENOMIC DNA]</scope>
    <source>
        <strain evidence="16">UoL-UT</strain>
    </source>
</reference>
<organism evidence="16 17">
    <name type="scientific">Leptotrombidium deliense</name>
    <dbReference type="NCBI Taxonomy" id="299467"/>
    <lineage>
        <taxon>Eukaryota</taxon>
        <taxon>Metazoa</taxon>
        <taxon>Ecdysozoa</taxon>
        <taxon>Arthropoda</taxon>
        <taxon>Chelicerata</taxon>
        <taxon>Arachnida</taxon>
        <taxon>Acari</taxon>
        <taxon>Acariformes</taxon>
        <taxon>Trombidiformes</taxon>
        <taxon>Prostigmata</taxon>
        <taxon>Anystina</taxon>
        <taxon>Parasitengona</taxon>
        <taxon>Trombiculoidea</taxon>
        <taxon>Trombiculidae</taxon>
        <taxon>Leptotrombidium</taxon>
    </lineage>
</organism>
<dbReference type="Gene3D" id="3.10.580.10">
    <property type="entry name" value="CBS-domain"/>
    <property type="match status" value="1"/>
</dbReference>
<dbReference type="GO" id="GO:0016323">
    <property type="term" value="C:basolateral plasma membrane"/>
    <property type="evidence" value="ECO:0007669"/>
    <property type="project" value="UniProtKB-SubCell"/>
</dbReference>
<dbReference type="Pfam" id="PF00571">
    <property type="entry name" value="CBS"/>
    <property type="match status" value="1"/>
</dbReference>
<dbReference type="GO" id="GO:0010960">
    <property type="term" value="P:magnesium ion homeostasis"/>
    <property type="evidence" value="ECO:0007669"/>
    <property type="project" value="InterPro"/>
</dbReference>
<dbReference type="AlphaFoldDB" id="A0A443SNV6"/>
<evidence type="ECO:0000256" key="8">
    <source>
        <dbReference type="PROSITE-ProRule" id="PRU00703"/>
    </source>
</evidence>
<dbReference type="InterPro" id="IPR044751">
    <property type="entry name" value="Ion_transp-like_CBS"/>
</dbReference>
<feature type="region of interest" description="Disordered" evidence="10">
    <location>
        <begin position="622"/>
        <end position="642"/>
    </location>
</feature>
<dbReference type="FunFam" id="3.10.580.10:FF:000006">
    <property type="entry name" value="DUF21 and CBS domain protein"/>
    <property type="match status" value="1"/>
</dbReference>
<feature type="signal peptide" evidence="12">
    <location>
        <begin position="1"/>
        <end position="20"/>
    </location>
</feature>
<dbReference type="InterPro" id="IPR002550">
    <property type="entry name" value="CNNM"/>
</dbReference>
<evidence type="ECO:0000313" key="17">
    <source>
        <dbReference type="Proteomes" id="UP000288716"/>
    </source>
</evidence>
<dbReference type="PANTHER" id="PTHR12064">
    <property type="entry name" value="METAL TRANSPORTER CNNM"/>
    <property type="match status" value="1"/>
</dbReference>
<dbReference type="Pfam" id="PF25562">
    <property type="entry name" value="CNBH_CNNM2_C"/>
    <property type="match status" value="1"/>
</dbReference>
<evidence type="ECO:0000256" key="5">
    <source>
        <dbReference type="ARBA" id="ARBA00022989"/>
    </source>
</evidence>
<feature type="compositionally biased region" description="Basic and acidic residues" evidence="10">
    <location>
        <begin position="622"/>
        <end position="640"/>
    </location>
</feature>
<evidence type="ECO:0000259" key="13">
    <source>
        <dbReference type="PROSITE" id="PS50042"/>
    </source>
</evidence>
<name>A0A443SNV6_9ACAR</name>
<evidence type="ECO:0000313" key="16">
    <source>
        <dbReference type="EMBL" id="RWS29220.1"/>
    </source>
</evidence>
<evidence type="ECO:0000256" key="9">
    <source>
        <dbReference type="PROSITE-ProRule" id="PRU01193"/>
    </source>
</evidence>
<dbReference type="PROSITE" id="PS51846">
    <property type="entry name" value="CNNM"/>
    <property type="match status" value="1"/>
</dbReference>
<dbReference type="VEuPathDB" id="VectorBase:LDEU002822"/>
<dbReference type="GO" id="GO:0015693">
    <property type="term" value="P:magnesium ion transport"/>
    <property type="evidence" value="ECO:0007669"/>
    <property type="project" value="UniProtKB-ARBA"/>
</dbReference>
<feature type="domain" description="Cyclic nucleotide-binding" evidence="13">
    <location>
        <begin position="548"/>
        <end position="588"/>
    </location>
</feature>
<dbReference type="Pfam" id="PF01595">
    <property type="entry name" value="CNNM"/>
    <property type="match status" value="1"/>
</dbReference>
<dbReference type="GO" id="GO:0008340">
    <property type="term" value="P:determination of adult lifespan"/>
    <property type="evidence" value="ECO:0007669"/>
    <property type="project" value="UniProtKB-ARBA"/>
</dbReference>